<dbReference type="RefSeq" id="WP_188858060.1">
    <property type="nucleotide sequence ID" value="NZ_BMLT01000001.1"/>
</dbReference>
<feature type="signal peptide" evidence="1">
    <location>
        <begin position="1"/>
        <end position="19"/>
    </location>
</feature>
<protein>
    <recommendedName>
        <fullName evidence="4">Surface antigen domain-containing protein</fullName>
    </recommendedName>
</protein>
<reference evidence="2 3" key="1">
    <citation type="journal article" date="2014" name="Int. J. Syst. Evol. Microbiol.">
        <title>Complete genome sequence of Corynebacterium casei LMG S-19264T (=DSM 44701T), isolated from a smear-ripened cheese.</title>
        <authorList>
            <consortium name="US DOE Joint Genome Institute (JGI-PGF)"/>
            <person name="Walter F."/>
            <person name="Albersmeier A."/>
            <person name="Kalinowski J."/>
            <person name="Ruckert C."/>
        </authorList>
    </citation>
    <scope>NUCLEOTIDE SEQUENCE [LARGE SCALE GENOMIC DNA]</scope>
    <source>
        <strain evidence="2 3">CGMCC 1.7286</strain>
    </source>
</reference>
<comment type="caution">
    <text evidence="2">The sequence shown here is derived from an EMBL/GenBank/DDBJ whole genome shotgun (WGS) entry which is preliminary data.</text>
</comment>
<evidence type="ECO:0000313" key="2">
    <source>
        <dbReference type="EMBL" id="GGO77025.1"/>
    </source>
</evidence>
<evidence type="ECO:0000256" key="1">
    <source>
        <dbReference type="SAM" id="SignalP"/>
    </source>
</evidence>
<name>A0A918DPK0_9GAMM</name>
<dbReference type="Proteomes" id="UP000599578">
    <property type="component" value="Unassembled WGS sequence"/>
</dbReference>
<evidence type="ECO:0008006" key="4">
    <source>
        <dbReference type="Google" id="ProtNLM"/>
    </source>
</evidence>
<gene>
    <name evidence="2" type="ORF">GCM10011348_05650</name>
</gene>
<evidence type="ECO:0000313" key="3">
    <source>
        <dbReference type="Proteomes" id="UP000599578"/>
    </source>
</evidence>
<feature type="chain" id="PRO_5037265644" description="Surface antigen domain-containing protein" evidence="1">
    <location>
        <begin position="20"/>
        <end position="209"/>
    </location>
</feature>
<keyword evidence="1" id="KW-0732">Signal</keyword>
<dbReference type="AlphaFoldDB" id="A0A918DPK0"/>
<accession>A0A918DPK0</accession>
<proteinExistence type="predicted"/>
<sequence length="209" mass="23107">MRKRLLIAALLTLPALTQAANVRFLGNSIFAQLSDKDAAAIKASVAQALDEEPDQSRTVWHNEKGDIRIAITPKLSYELDGQTCRRTELRMAGDHRANERYVFELCKTEQGWAFSPSPLNSYSDKDREIFSAHLQDTLESGVDGVPATWINPQTGNSAVVVPLRTVPAAGKQCREAAVSLIDSRKRTVDGRYTFCRSDDGAWERAISGQ</sequence>
<dbReference type="EMBL" id="BMLT01000001">
    <property type="protein sequence ID" value="GGO77025.1"/>
    <property type="molecule type" value="Genomic_DNA"/>
</dbReference>
<keyword evidence="3" id="KW-1185">Reference proteome</keyword>
<organism evidence="2 3">
    <name type="scientific">Marinobacterium nitratireducens</name>
    <dbReference type="NCBI Taxonomy" id="518897"/>
    <lineage>
        <taxon>Bacteria</taxon>
        <taxon>Pseudomonadati</taxon>
        <taxon>Pseudomonadota</taxon>
        <taxon>Gammaproteobacteria</taxon>
        <taxon>Oceanospirillales</taxon>
        <taxon>Oceanospirillaceae</taxon>
        <taxon>Marinobacterium</taxon>
    </lineage>
</organism>